<dbReference type="EMBL" id="WJQU01002231">
    <property type="protein sequence ID" value="KAJ6633068.1"/>
    <property type="molecule type" value="Genomic_DNA"/>
</dbReference>
<protein>
    <recommendedName>
        <fullName evidence="1">DUF4200 domain-containing protein</fullName>
    </recommendedName>
</protein>
<proteinExistence type="predicted"/>
<dbReference type="AlphaFoldDB" id="A0A9Q0RV53"/>
<keyword evidence="3" id="KW-1185">Reference proteome</keyword>
<sequence>MPRKKPTEKLGIYGQFDLNPESAVERFVESKLQNKFYIKPPYWDVPREGLELYAIQNERDHSEMSKLQDNLRKKAQLDERTNEERIANVYAIKNELRENFISVNDFIRECERKKTEAEDKLSLEATICNDKKKEIEKITKDLIVLTEFKERLEKSVDELQLYKTVFEGVVSESECFVSLKELIDRCDALTNE</sequence>
<name>A0A9Q0RV53_9DIPT</name>
<dbReference type="Pfam" id="PF13863">
    <property type="entry name" value="DUF4200"/>
    <property type="match status" value="1"/>
</dbReference>
<organism evidence="2 3">
    <name type="scientific">Pseudolycoriella hygida</name>
    <dbReference type="NCBI Taxonomy" id="35572"/>
    <lineage>
        <taxon>Eukaryota</taxon>
        <taxon>Metazoa</taxon>
        <taxon>Ecdysozoa</taxon>
        <taxon>Arthropoda</taxon>
        <taxon>Hexapoda</taxon>
        <taxon>Insecta</taxon>
        <taxon>Pterygota</taxon>
        <taxon>Neoptera</taxon>
        <taxon>Endopterygota</taxon>
        <taxon>Diptera</taxon>
        <taxon>Nematocera</taxon>
        <taxon>Sciaroidea</taxon>
        <taxon>Sciaridae</taxon>
        <taxon>Pseudolycoriella</taxon>
    </lineage>
</organism>
<comment type="caution">
    <text evidence="2">The sequence shown here is derived from an EMBL/GenBank/DDBJ whole genome shotgun (WGS) entry which is preliminary data.</text>
</comment>
<evidence type="ECO:0000313" key="3">
    <source>
        <dbReference type="Proteomes" id="UP001151699"/>
    </source>
</evidence>
<reference evidence="2" key="1">
    <citation type="submission" date="2022-07" db="EMBL/GenBank/DDBJ databases">
        <authorList>
            <person name="Trinca V."/>
            <person name="Uliana J.V.C."/>
            <person name="Torres T.T."/>
            <person name="Ward R.J."/>
            <person name="Monesi N."/>
        </authorList>
    </citation>
    <scope>NUCLEOTIDE SEQUENCE</scope>
    <source>
        <strain evidence="2">HSMRA1968</strain>
        <tissue evidence="2">Whole embryos</tissue>
    </source>
</reference>
<evidence type="ECO:0000259" key="1">
    <source>
        <dbReference type="Pfam" id="PF13863"/>
    </source>
</evidence>
<dbReference type="Proteomes" id="UP001151699">
    <property type="component" value="Unassembled WGS sequence"/>
</dbReference>
<dbReference type="InterPro" id="IPR025252">
    <property type="entry name" value="DUF4200"/>
</dbReference>
<dbReference type="OrthoDB" id="10264298at2759"/>
<gene>
    <name evidence="2" type="ORF">Bhyg_16799</name>
</gene>
<accession>A0A9Q0RV53</accession>
<evidence type="ECO:0000313" key="2">
    <source>
        <dbReference type="EMBL" id="KAJ6633068.1"/>
    </source>
</evidence>
<feature type="domain" description="DUF4200" evidence="1">
    <location>
        <begin position="55"/>
        <end position="171"/>
    </location>
</feature>